<dbReference type="EMBL" id="MU863969">
    <property type="protein sequence ID" value="KAK4197163.1"/>
    <property type="molecule type" value="Genomic_DNA"/>
</dbReference>
<keyword evidence="2" id="KW-0812">Transmembrane</keyword>
<feature type="compositionally biased region" description="Polar residues" evidence="1">
    <location>
        <begin position="19"/>
        <end position="38"/>
    </location>
</feature>
<feature type="transmembrane region" description="Helical" evidence="2">
    <location>
        <begin position="123"/>
        <end position="145"/>
    </location>
</feature>
<feature type="transmembrane region" description="Helical" evidence="2">
    <location>
        <begin position="284"/>
        <end position="304"/>
    </location>
</feature>
<feature type="transmembrane region" description="Helical" evidence="2">
    <location>
        <begin position="93"/>
        <end position="116"/>
    </location>
</feature>
<evidence type="ECO:0000313" key="4">
    <source>
        <dbReference type="Proteomes" id="UP001303160"/>
    </source>
</evidence>
<proteinExistence type="predicted"/>
<keyword evidence="2" id="KW-0472">Membrane</keyword>
<evidence type="ECO:0000256" key="1">
    <source>
        <dbReference type="SAM" id="MobiDB-lite"/>
    </source>
</evidence>
<organism evidence="3 4">
    <name type="scientific">Triangularia verruculosa</name>
    <dbReference type="NCBI Taxonomy" id="2587418"/>
    <lineage>
        <taxon>Eukaryota</taxon>
        <taxon>Fungi</taxon>
        <taxon>Dikarya</taxon>
        <taxon>Ascomycota</taxon>
        <taxon>Pezizomycotina</taxon>
        <taxon>Sordariomycetes</taxon>
        <taxon>Sordariomycetidae</taxon>
        <taxon>Sordariales</taxon>
        <taxon>Podosporaceae</taxon>
        <taxon>Triangularia</taxon>
    </lineage>
</organism>
<feature type="transmembrane region" description="Helical" evidence="2">
    <location>
        <begin position="185"/>
        <end position="209"/>
    </location>
</feature>
<comment type="caution">
    <text evidence="3">The sequence shown here is derived from an EMBL/GenBank/DDBJ whole genome shotgun (WGS) entry which is preliminary data.</text>
</comment>
<protein>
    <submittedName>
        <fullName evidence="3">Uncharacterized protein</fullName>
    </submittedName>
</protein>
<evidence type="ECO:0000256" key="2">
    <source>
        <dbReference type="SAM" id="Phobius"/>
    </source>
</evidence>
<dbReference type="AlphaFoldDB" id="A0AAN6XAJ6"/>
<evidence type="ECO:0000313" key="3">
    <source>
        <dbReference type="EMBL" id="KAK4197163.1"/>
    </source>
</evidence>
<feature type="region of interest" description="Disordered" evidence="1">
    <location>
        <begin position="1"/>
        <end position="38"/>
    </location>
</feature>
<dbReference type="Proteomes" id="UP001303160">
    <property type="component" value="Unassembled WGS sequence"/>
</dbReference>
<keyword evidence="2" id="KW-1133">Transmembrane helix</keyword>
<gene>
    <name evidence="3" type="ORF">QBC40DRAFT_207798</name>
</gene>
<accession>A0AAN6XAJ6</accession>
<name>A0AAN6XAJ6_9PEZI</name>
<reference evidence="3" key="1">
    <citation type="journal article" date="2023" name="Mol. Phylogenet. Evol.">
        <title>Genome-scale phylogeny and comparative genomics of the fungal order Sordariales.</title>
        <authorList>
            <person name="Hensen N."/>
            <person name="Bonometti L."/>
            <person name="Westerberg I."/>
            <person name="Brannstrom I.O."/>
            <person name="Guillou S."/>
            <person name="Cros-Aarteil S."/>
            <person name="Calhoun S."/>
            <person name="Haridas S."/>
            <person name="Kuo A."/>
            <person name="Mondo S."/>
            <person name="Pangilinan J."/>
            <person name="Riley R."/>
            <person name="LaButti K."/>
            <person name="Andreopoulos B."/>
            <person name="Lipzen A."/>
            <person name="Chen C."/>
            <person name="Yan M."/>
            <person name="Daum C."/>
            <person name="Ng V."/>
            <person name="Clum A."/>
            <person name="Steindorff A."/>
            <person name="Ohm R.A."/>
            <person name="Martin F."/>
            <person name="Silar P."/>
            <person name="Natvig D.O."/>
            <person name="Lalanne C."/>
            <person name="Gautier V."/>
            <person name="Ament-Velasquez S.L."/>
            <person name="Kruys A."/>
            <person name="Hutchinson M.I."/>
            <person name="Powell A.J."/>
            <person name="Barry K."/>
            <person name="Miller A.N."/>
            <person name="Grigoriev I.V."/>
            <person name="Debuchy R."/>
            <person name="Gladieux P."/>
            <person name="Hiltunen Thoren M."/>
            <person name="Johannesson H."/>
        </authorList>
    </citation>
    <scope>NUCLEOTIDE SEQUENCE</scope>
    <source>
        <strain evidence="3">CBS 315.58</strain>
    </source>
</reference>
<feature type="transmembrane region" description="Helical" evidence="2">
    <location>
        <begin position="50"/>
        <end position="73"/>
    </location>
</feature>
<sequence length="305" mass="34552">MAANETTPLLGDVAEERNSVPSTSTVAAANSDTEQNGDQQNIQDSVELKFAAVTHLVSVVTSAVAAALGLVYWPLSRDAPRYAKPPSLARDLAIFSVNLGVITMLWGIANFLMFYYRRRLLGPAFLSFVFHAICAGLSWTLYFSVIQDHLFEYYPARQCQSWEGGQYLPGDPECFAWVKRLYTLFYTALVFFLGFCVSQSVLVYLYFVWTWRQCATFLRSLPWSRPQFSAQNGNYRGSIPVPIVPRGGISFEIGLRYWGRESAPQSDTEAEQTTPTSIMATCGWILVVLVSIWLVFRILHWIFWW</sequence>
<keyword evidence="4" id="KW-1185">Reference proteome</keyword>
<reference evidence="3" key="2">
    <citation type="submission" date="2023-05" db="EMBL/GenBank/DDBJ databases">
        <authorList>
            <consortium name="Lawrence Berkeley National Laboratory"/>
            <person name="Steindorff A."/>
            <person name="Hensen N."/>
            <person name="Bonometti L."/>
            <person name="Westerberg I."/>
            <person name="Brannstrom I.O."/>
            <person name="Guillou S."/>
            <person name="Cros-Aarteil S."/>
            <person name="Calhoun S."/>
            <person name="Haridas S."/>
            <person name="Kuo A."/>
            <person name="Mondo S."/>
            <person name="Pangilinan J."/>
            <person name="Riley R."/>
            <person name="Labutti K."/>
            <person name="Andreopoulos B."/>
            <person name="Lipzen A."/>
            <person name="Chen C."/>
            <person name="Yanf M."/>
            <person name="Daum C."/>
            <person name="Ng V."/>
            <person name="Clum A."/>
            <person name="Ohm R."/>
            <person name="Martin F."/>
            <person name="Silar P."/>
            <person name="Natvig D."/>
            <person name="Lalanne C."/>
            <person name="Gautier V."/>
            <person name="Ament-Velasquez S.L."/>
            <person name="Kruys A."/>
            <person name="Hutchinson M.I."/>
            <person name="Powell A.J."/>
            <person name="Barry K."/>
            <person name="Miller A.N."/>
            <person name="Grigoriev I.V."/>
            <person name="Debuchy R."/>
            <person name="Gladieux P."/>
            <person name="Thoren M.H."/>
            <person name="Johannesson H."/>
        </authorList>
    </citation>
    <scope>NUCLEOTIDE SEQUENCE</scope>
    <source>
        <strain evidence="3">CBS 315.58</strain>
    </source>
</reference>